<protein>
    <recommendedName>
        <fullName evidence="1">Cobaltochelatase subunit CobN</fullName>
        <ecNumber evidence="1">6.6.1.2</ecNumber>
    </recommendedName>
</protein>
<organism evidence="3 4">
    <name type="scientific">Arboricoccus pini</name>
    <dbReference type="NCBI Taxonomy" id="1963835"/>
    <lineage>
        <taxon>Bacteria</taxon>
        <taxon>Pseudomonadati</taxon>
        <taxon>Pseudomonadota</taxon>
        <taxon>Alphaproteobacteria</taxon>
        <taxon>Geminicoccales</taxon>
        <taxon>Geminicoccaceae</taxon>
        <taxon>Arboricoccus</taxon>
    </lineage>
</organism>
<name>A0A212QNH4_9PROT</name>
<keyword evidence="4" id="KW-1185">Reference proteome</keyword>
<sequence>MHLLLAKDAPASLEGEAVDLDQSPADIVFLSFADTELALLSAAAAQRDACAPSLRLASLLQLQHPMSIDLYLEKTIAGARLVIVRLIGGRSYWAYGVEQLSLLAGAETFQLALLPGDDREDEELRRLSTVDATSLARLQAYLVEGGLENGRAFLSYAHCLLEPRLSALPPLALPKLGFYRQPDPALVEGEIALIVFYRALMQSGDTAPVDALIEALAQQGIQAAALFVTSLREPQASALVAAQQERHRIGVVLNMTGFALGGMDERTPDPLQIPDCPILQVILSSESEESWITRQRGLVPRDLAMSVALPEIDGRLLVGVVSFKSVTELDPVTQIRPVRHHPRPDRIARVASSAAAWLRLRRTQTSELRVALILGNYPPRDGRIANAVGLDAPASLMVILQAMADQGYDIRDCPASAADLMTALRAGVTSDAASLGRRQVRVRFEVERYRAWLAALPEAVSKAVDERWGDAATDPFVVDGAFSLPVLPLGNLVVGLQPSRAPGLDPNETFHSQDLVPPHAYLAFYAWIQNGFDAHALVHIGKHGSLEWLPGKALALSADCWPEILLNSIPIIYPFIVNDPGEGAQAKRRLGAVIVDHLTPPLARAGTNQSLAPLERLLDEYAQAQSLDPTRAERLCREIFDFAQATGLARDLQLDDEADPTNLTAIDRHLCDLKELQIRDGLHVFGRAPAGHERAALLLALSMNAPADRARPSLMDALVTDLGLDAHDPFEIDPATTWDGPRPDILTSILNGSWRHVGHTRQRLERLALALLAKSKQPSPSWRRTVETLAWLEHDVANLLDSSASDEIANLMKALEGRRIPPGPSGAPTRGRLDVLPTGRNFYSVDTRAVPTPAAWEIGWASANAIIDRYLQQHGVWPRQIALSVWGTANMRTGGDDIAQALAFLGCRPVWDTQSYRVTGVEVMPLAVLGRPRIDVLLRISGFFRDAFPAQIELLDDAIRAIANLDEPPDENPLAATARATSQHLQAEGLSATEANRIASFRIFGSPPASYGTGIQEAVDQDRWRDEGNLAALFIRHGAYAYGRGSAGRLEESTLVEQLRRTQLVIQNQDNREHDLLDSDGYYQFAGGMALAVRSLSGRQPEIVHADHSHGKLPHLRSLKEELARIVRGRASNPKWIRGIMLHGYRGASEIAATVDFLHAFAATSGEVESHHFDILFDAYLQDDEVRTFLKIANQDALREIASRFRQSIQRGFWQPRRNSAVVLLDELLA</sequence>
<dbReference type="GO" id="GO:0009236">
    <property type="term" value="P:cobalamin biosynthetic process"/>
    <property type="evidence" value="ECO:0007669"/>
    <property type="project" value="UniProtKB-UniRule"/>
</dbReference>
<evidence type="ECO:0000256" key="1">
    <source>
        <dbReference type="NCBIfam" id="TIGR02257"/>
    </source>
</evidence>
<dbReference type="EMBL" id="FYEH01000002">
    <property type="protein sequence ID" value="SNB60872.1"/>
    <property type="molecule type" value="Genomic_DNA"/>
</dbReference>
<dbReference type="RefSeq" id="WP_088559962.1">
    <property type="nucleotide sequence ID" value="NZ_FYEH01000002.1"/>
</dbReference>
<evidence type="ECO:0000259" key="2">
    <source>
        <dbReference type="Pfam" id="PF02514"/>
    </source>
</evidence>
<reference evidence="3 4" key="1">
    <citation type="submission" date="2017-06" db="EMBL/GenBank/DDBJ databases">
        <authorList>
            <person name="Kim H.J."/>
            <person name="Triplett B.A."/>
        </authorList>
    </citation>
    <scope>NUCLEOTIDE SEQUENCE [LARGE SCALE GENOMIC DNA]</scope>
    <source>
        <strain evidence="3 4">B29T1</strain>
    </source>
</reference>
<dbReference type="OrthoDB" id="9757976at2"/>
<proteinExistence type="predicted"/>
<dbReference type="InterPro" id="IPR011953">
    <property type="entry name" value="Cobalto_CobN"/>
</dbReference>
<gene>
    <name evidence="3" type="ORF">SAMN07250955_10278</name>
</gene>
<dbReference type="AlphaFoldDB" id="A0A212QNH4"/>
<dbReference type="EC" id="6.6.1.2" evidence="1"/>
<dbReference type="InterPro" id="IPR003672">
    <property type="entry name" value="CobN/Mg_chltase"/>
</dbReference>
<dbReference type="NCBIfam" id="TIGR02257">
    <property type="entry name" value="cobalto_cobN"/>
    <property type="match status" value="1"/>
</dbReference>
<accession>A0A212QNH4</accession>
<dbReference type="Pfam" id="PF02514">
    <property type="entry name" value="CobN-Mg_chel"/>
    <property type="match status" value="1"/>
</dbReference>
<dbReference type="Proteomes" id="UP000197065">
    <property type="component" value="Unassembled WGS sequence"/>
</dbReference>
<evidence type="ECO:0000313" key="4">
    <source>
        <dbReference type="Proteomes" id="UP000197065"/>
    </source>
</evidence>
<evidence type="ECO:0000313" key="3">
    <source>
        <dbReference type="EMBL" id="SNB60872.1"/>
    </source>
</evidence>
<dbReference type="GO" id="GO:0051116">
    <property type="term" value="F:cobaltochelatase activity"/>
    <property type="evidence" value="ECO:0007669"/>
    <property type="project" value="UniProtKB-UniRule"/>
</dbReference>
<feature type="domain" description="CobN/magnesium chelatase" evidence="2">
    <location>
        <begin position="140"/>
        <end position="1219"/>
    </location>
</feature>
<dbReference type="PANTHER" id="PTHR44119">
    <property type="entry name" value="MAGNESIUM-CHELATASE SUBUNIT CHLH, CHLOROPLASTIC"/>
    <property type="match status" value="1"/>
</dbReference>
<dbReference type="PANTHER" id="PTHR44119:SF4">
    <property type="entry name" value="AEROBIC COBALTOCHELATASE SUBUNIT COBN"/>
    <property type="match status" value="1"/>
</dbReference>
<dbReference type="CDD" id="cd10150">
    <property type="entry name" value="CobN_like"/>
    <property type="match status" value="1"/>
</dbReference>